<dbReference type="SUPFAM" id="SSF56281">
    <property type="entry name" value="Metallo-hydrolase/oxidoreductase"/>
    <property type="match status" value="1"/>
</dbReference>
<dbReference type="InterPro" id="IPR036378">
    <property type="entry name" value="FAS1_dom_sf"/>
</dbReference>
<evidence type="ECO:0000256" key="1">
    <source>
        <dbReference type="SAM" id="SignalP"/>
    </source>
</evidence>
<organism evidence="3 4">
    <name type="scientific">Sporormia fimetaria CBS 119925</name>
    <dbReference type="NCBI Taxonomy" id="1340428"/>
    <lineage>
        <taxon>Eukaryota</taxon>
        <taxon>Fungi</taxon>
        <taxon>Dikarya</taxon>
        <taxon>Ascomycota</taxon>
        <taxon>Pezizomycotina</taxon>
        <taxon>Dothideomycetes</taxon>
        <taxon>Pleosporomycetidae</taxon>
        <taxon>Pleosporales</taxon>
        <taxon>Sporormiaceae</taxon>
        <taxon>Sporormia</taxon>
    </lineage>
</organism>
<dbReference type="Proteomes" id="UP000799440">
    <property type="component" value="Unassembled WGS sequence"/>
</dbReference>
<name>A0A6A6VN53_9PLEO</name>
<dbReference type="Gene3D" id="3.60.15.10">
    <property type="entry name" value="Ribonuclease Z/Hydroxyacylglutathione hydrolase-like"/>
    <property type="match status" value="1"/>
</dbReference>
<dbReference type="InterPro" id="IPR000782">
    <property type="entry name" value="FAS1_domain"/>
</dbReference>
<proteinExistence type="predicted"/>
<dbReference type="OrthoDB" id="17458at2759"/>
<gene>
    <name evidence="3" type="ORF">M011DRAFT_395519</name>
</gene>
<dbReference type="PANTHER" id="PTHR36839:SF1">
    <property type="entry name" value="METALLO-BETA-LACTAMASE FAMILY PROTEIN (AFU_ORTHOLOGUE AFUA_5G12770)"/>
    <property type="match status" value="1"/>
</dbReference>
<feature type="domain" description="FAS1" evidence="2">
    <location>
        <begin position="61"/>
        <end position="225"/>
    </location>
</feature>
<dbReference type="InterPro" id="IPR036866">
    <property type="entry name" value="RibonucZ/Hydroxyglut_hydro"/>
</dbReference>
<dbReference type="Gene3D" id="2.30.180.10">
    <property type="entry name" value="FAS1 domain"/>
    <property type="match status" value="1"/>
</dbReference>
<protein>
    <recommendedName>
        <fullName evidence="2">FAS1 domain-containing protein</fullName>
    </recommendedName>
</protein>
<keyword evidence="1" id="KW-0732">Signal</keyword>
<dbReference type="AlphaFoldDB" id="A0A6A6VN53"/>
<dbReference type="PROSITE" id="PS50213">
    <property type="entry name" value="FAS1"/>
    <property type="match status" value="1"/>
</dbReference>
<dbReference type="EMBL" id="MU006563">
    <property type="protein sequence ID" value="KAF2750631.1"/>
    <property type="molecule type" value="Genomic_DNA"/>
</dbReference>
<feature type="chain" id="PRO_5025460855" description="FAS1 domain-containing protein" evidence="1">
    <location>
        <begin position="25"/>
        <end position="575"/>
    </location>
</feature>
<keyword evidence="4" id="KW-1185">Reference proteome</keyword>
<sequence length="575" mass="63369">MKSAQLILYPAATICLFLTASAQSRPFDSLIQAFHALTDQTPLGRPSQNIMSPADESVSTGVIISDVIGKTQSIAIFSSLTRDIDSVSERFHDAKQNATVLAPQNGAMKNLKRKPWEDAEDYQTFGMDAYGGSEGEDRAHRNLRRFVESHIIPQSPWQEGQKVKTMSGKEIWWESKDGKKKVRVRGRCGGVPGLRDPQIQPYDVEVVSIADRVANGEVWVLASALFLDPASTLLLTYLLYAAIHHNTRTPITQTSTTMSFKTSDLAICITCGTQYDAPLSSPPKQCRICEDPRQYVPPYGQLWTSLSSAQPHMQNTLTPCSTNPAITFLTTTANPSSPSLHPSLSSGKPISASLLPGLPAQKVLGIGQRAILLQTPNGNILWDCLSFLSPSTVSEIQEKGGLKAIVISHPHFWTTHLEWAKAFECPVYLAGWDEEWSCRADNEARRVLVRDEVTEIVPGVKVVRVGGHFEGSMCLWWDGRGKDGESGLAPPESNQQPGTSRYTFMWSYPNMIPLAPAAIHKIWNALKPLEFTATYGGFMGQDHRAKDIKAQILESMKLFVKRAGHEDVAILKEGL</sequence>
<dbReference type="SUPFAM" id="SSF82153">
    <property type="entry name" value="FAS1 domain"/>
    <property type="match status" value="1"/>
</dbReference>
<evidence type="ECO:0000313" key="4">
    <source>
        <dbReference type="Proteomes" id="UP000799440"/>
    </source>
</evidence>
<dbReference type="PANTHER" id="PTHR36839">
    <property type="entry name" value="METALLO-BETA-LACTAMASE FAMILY PROTEIN (AFU_ORTHOLOGUE AFUA_5G12770)"/>
    <property type="match status" value="1"/>
</dbReference>
<evidence type="ECO:0000259" key="2">
    <source>
        <dbReference type="PROSITE" id="PS50213"/>
    </source>
</evidence>
<evidence type="ECO:0000313" key="3">
    <source>
        <dbReference type="EMBL" id="KAF2750631.1"/>
    </source>
</evidence>
<accession>A0A6A6VN53</accession>
<feature type="signal peptide" evidence="1">
    <location>
        <begin position="1"/>
        <end position="24"/>
    </location>
</feature>
<reference evidence="3" key="1">
    <citation type="journal article" date="2020" name="Stud. Mycol.">
        <title>101 Dothideomycetes genomes: a test case for predicting lifestyles and emergence of pathogens.</title>
        <authorList>
            <person name="Haridas S."/>
            <person name="Albert R."/>
            <person name="Binder M."/>
            <person name="Bloem J."/>
            <person name="Labutti K."/>
            <person name="Salamov A."/>
            <person name="Andreopoulos B."/>
            <person name="Baker S."/>
            <person name="Barry K."/>
            <person name="Bills G."/>
            <person name="Bluhm B."/>
            <person name="Cannon C."/>
            <person name="Castanera R."/>
            <person name="Culley D."/>
            <person name="Daum C."/>
            <person name="Ezra D."/>
            <person name="Gonzalez J."/>
            <person name="Henrissat B."/>
            <person name="Kuo A."/>
            <person name="Liang C."/>
            <person name="Lipzen A."/>
            <person name="Lutzoni F."/>
            <person name="Magnuson J."/>
            <person name="Mondo S."/>
            <person name="Nolan M."/>
            <person name="Ohm R."/>
            <person name="Pangilinan J."/>
            <person name="Park H.-J."/>
            <person name="Ramirez L."/>
            <person name="Alfaro M."/>
            <person name="Sun H."/>
            <person name="Tritt A."/>
            <person name="Yoshinaga Y."/>
            <person name="Zwiers L.-H."/>
            <person name="Turgeon B."/>
            <person name="Goodwin S."/>
            <person name="Spatafora J."/>
            <person name="Crous P."/>
            <person name="Grigoriev I."/>
        </authorList>
    </citation>
    <scope>NUCLEOTIDE SEQUENCE</scope>
    <source>
        <strain evidence="3">CBS 119925</strain>
    </source>
</reference>